<dbReference type="PANTHER" id="PTHR46623">
    <property type="entry name" value="CARBOXYMETHYLENEBUTENOLIDASE-RELATED"/>
    <property type="match status" value="1"/>
</dbReference>
<protein>
    <submittedName>
        <fullName evidence="2">Carboxymethylenebutenolidase</fullName>
        <ecNumber evidence="2">3.1.1.45</ecNumber>
    </submittedName>
</protein>
<proteinExistence type="predicted"/>
<dbReference type="SUPFAM" id="SSF53474">
    <property type="entry name" value="alpha/beta-Hydrolases"/>
    <property type="match status" value="1"/>
</dbReference>
<name>A0ABS2RE04_9ACTN</name>
<keyword evidence="2" id="KW-0378">Hydrolase</keyword>
<dbReference type="GO" id="GO:0008806">
    <property type="term" value="F:carboxymethylenebutenolidase activity"/>
    <property type="evidence" value="ECO:0007669"/>
    <property type="project" value="UniProtKB-EC"/>
</dbReference>
<feature type="domain" description="Dienelactone hydrolase" evidence="1">
    <location>
        <begin position="14"/>
        <end position="240"/>
    </location>
</feature>
<sequence>MTEATITTSRGDLPVYVATPAGPGPWPGVVVIHDVLGMSQDLQNQADWLAAEGYLAVAPDLFAGRGTLACMIAVMRDVRARRGRSYDDIEAVRAWLTARRNCTGSVGVIGFCMGGGLALMLAPDHGFAASSVNYGTAPKIAYTADFLERACPVVASYGAKDRALKGAAERLKKALTAAGVDHDVKEYPEAGHEFLNDHEGAGDKTPALFGGLARFSPADGYNQASAQDARQRIIAFFDRHLKR</sequence>
<comment type="caution">
    <text evidence="2">The sequence shown here is derived from an EMBL/GenBank/DDBJ whole genome shotgun (WGS) entry which is preliminary data.</text>
</comment>
<evidence type="ECO:0000259" key="1">
    <source>
        <dbReference type="Pfam" id="PF01738"/>
    </source>
</evidence>
<dbReference type="PANTHER" id="PTHR46623:SF6">
    <property type="entry name" value="ALPHA_BETA-HYDROLASES SUPERFAMILY PROTEIN"/>
    <property type="match status" value="1"/>
</dbReference>
<gene>
    <name evidence="2" type="ORF">JOE57_000141</name>
</gene>
<dbReference type="InterPro" id="IPR029058">
    <property type="entry name" value="AB_hydrolase_fold"/>
</dbReference>
<accession>A0ABS2RE04</accession>
<reference evidence="2 3" key="1">
    <citation type="submission" date="2021-01" db="EMBL/GenBank/DDBJ databases">
        <title>Sequencing the genomes of 1000 actinobacteria strains.</title>
        <authorList>
            <person name="Klenk H.-P."/>
        </authorList>
    </citation>
    <scope>NUCLEOTIDE SEQUENCE [LARGE SCALE GENOMIC DNA]</scope>
    <source>
        <strain evidence="2 3">DSM 18662</strain>
    </source>
</reference>
<dbReference type="InterPro" id="IPR051049">
    <property type="entry name" value="Dienelactone_hydrolase-like"/>
</dbReference>
<keyword evidence="3" id="KW-1185">Reference proteome</keyword>
<dbReference type="InterPro" id="IPR002925">
    <property type="entry name" value="Dienelactn_hydro"/>
</dbReference>
<dbReference type="Proteomes" id="UP000704762">
    <property type="component" value="Unassembled WGS sequence"/>
</dbReference>
<dbReference type="Gene3D" id="3.40.50.1820">
    <property type="entry name" value="alpha/beta hydrolase"/>
    <property type="match status" value="1"/>
</dbReference>
<organism evidence="2 3">
    <name type="scientific">Microlunatus panaciterrae</name>
    <dbReference type="NCBI Taxonomy" id="400768"/>
    <lineage>
        <taxon>Bacteria</taxon>
        <taxon>Bacillati</taxon>
        <taxon>Actinomycetota</taxon>
        <taxon>Actinomycetes</taxon>
        <taxon>Propionibacteriales</taxon>
        <taxon>Propionibacteriaceae</taxon>
        <taxon>Microlunatus</taxon>
    </lineage>
</organism>
<dbReference type="EMBL" id="JAFBCF010000001">
    <property type="protein sequence ID" value="MBM7797220.1"/>
    <property type="molecule type" value="Genomic_DNA"/>
</dbReference>
<dbReference type="RefSeq" id="WP_204915942.1">
    <property type="nucleotide sequence ID" value="NZ_BAAAQP010000003.1"/>
</dbReference>
<dbReference type="Pfam" id="PF01738">
    <property type="entry name" value="DLH"/>
    <property type="match status" value="1"/>
</dbReference>
<evidence type="ECO:0000313" key="3">
    <source>
        <dbReference type="Proteomes" id="UP000704762"/>
    </source>
</evidence>
<dbReference type="EC" id="3.1.1.45" evidence="2"/>
<evidence type="ECO:0000313" key="2">
    <source>
        <dbReference type="EMBL" id="MBM7797220.1"/>
    </source>
</evidence>